<evidence type="ECO:0000313" key="3">
    <source>
        <dbReference type="Proteomes" id="UP000013520"/>
    </source>
</evidence>
<dbReference type="HOGENOM" id="CLU_1233415_0_0_9"/>
<dbReference type="OrthoDB" id="1786431at2"/>
<feature type="compositionally biased region" description="Basic and acidic residues" evidence="1">
    <location>
        <begin position="97"/>
        <end position="111"/>
    </location>
</feature>
<feature type="region of interest" description="Disordered" evidence="1">
    <location>
        <begin position="92"/>
        <end position="111"/>
    </location>
</feature>
<dbReference type="EMBL" id="CP003273">
    <property type="protein sequence ID" value="AGL02909.1"/>
    <property type="molecule type" value="Genomic_DNA"/>
</dbReference>
<evidence type="ECO:0000256" key="1">
    <source>
        <dbReference type="SAM" id="MobiDB-lite"/>
    </source>
</evidence>
<accession>R4KJV2</accession>
<proteinExistence type="predicted"/>
<dbReference type="KEGG" id="dgi:Desgi_3586"/>
<evidence type="ECO:0000313" key="2">
    <source>
        <dbReference type="EMBL" id="AGL02909.1"/>
    </source>
</evidence>
<dbReference type="RefSeq" id="WP_006520300.1">
    <property type="nucleotide sequence ID" value="NC_021184.1"/>
</dbReference>
<dbReference type="Proteomes" id="UP000013520">
    <property type="component" value="Chromosome"/>
</dbReference>
<sequence>MPKKSKQQENMFTPSGHQVDRDLMKVAVKVSPSLQALIANQIDLIEMLEDKVAKNPVLIEQHRVEVLQVEEEIAGAFSSYVKKKEKARERRLMKKQSLKEDKASPVSEEAGKQFVEEQPVEDLQAHLSVEAVPFDIVNEPRLSKGRGYTGKPASGEKFIEEPVMWEEDDRSLDYNMHFDIESTNQGPGLPSSKYETSVRPVVTKNAGVDVRRVALGASIKALQSFLGRELNEYEIKSLETQVDSYLE</sequence>
<name>R4KJV2_9FIRM</name>
<protein>
    <submittedName>
        <fullName evidence="2">Uncharacterized protein</fullName>
    </submittedName>
</protein>
<dbReference type="AlphaFoldDB" id="R4KJV2"/>
<reference evidence="2 3" key="1">
    <citation type="submission" date="2012-01" db="EMBL/GenBank/DDBJ databases">
        <title>Complete sequence of Desulfotomaculum gibsoniae DSM 7213.</title>
        <authorList>
            <consortium name="US DOE Joint Genome Institute"/>
            <person name="Lucas S."/>
            <person name="Han J."/>
            <person name="Lapidus A."/>
            <person name="Cheng J.-F."/>
            <person name="Goodwin L."/>
            <person name="Pitluck S."/>
            <person name="Peters L."/>
            <person name="Ovchinnikova G."/>
            <person name="Teshima H."/>
            <person name="Detter J.C."/>
            <person name="Han C."/>
            <person name="Tapia R."/>
            <person name="Land M."/>
            <person name="Hauser L."/>
            <person name="Kyrpides N."/>
            <person name="Ivanova N."/>
            <person name="Pagani I."/>
            <person name="Parshina S."/>
            <person name="Plugge C."/>
            <person name="Muyzer G."/>
            <person name="Kuever J."/>
            <person name="Ivanova A."/>
            <person name="Nazina T."/>
            <person name="Klenk H.-P."/>
            <person name="Brambilla E."/>
            <person name="Spring S."/>
            <person name="Stams A.F."/>
            <person name="Woyke T."/>
        </authorList>
    </citation>
    <scope>NUCLEOTIDE SEQUENCE [LARGE SCALE GENOMIC DNA]</scope>
    <source>
        <strain evidence="2 3">DSM 7213</strain>
    </source>
</reference>
<gene>
    <name evidence="2" type="ORF">Desgi_3586</name>
</gene>
<organism evidence="2 3">
    <name type="scientific">Desulfoscipio gibsoniae DSM 7213</name>
    <dbReference type="NCBI Taxonomy" id="767817"/>
    <lineage>
        <taxon>Bacteria</taxon>
        <taxon>Bacillati</taxon>
        <taxon>Bacillota</taxon>
        <taxon>Clostridia</taxon>
        <taxon>Eubacteriales</taxon>
        <taxon>Desulfallaceae</taxon>
        <taxon>Desulfoscipio</taxon>
    </lineage>
</organism>
<keyword evidence="3" id="KW-1185">Reference proteome</keyword>